<name>A0ABW5QZB5_9BACL</name>
<organism evidence="5 6">
    <name type="scientific">Paenibacillus thailandensis</name>
    <dbReference type="NCBI Taxonomy" id="393250"/>
    <lineage>
        <taxon>Bacteria</taxon>
        <taxon>Bacillati</taxon>
        <taxon>Bacillota</taxon>
        <taxon>Bacilli</taxon>
        <taxon>Bacillales</taxon>
        <taxon>Paenibacillaceae</taxon>
        <taxon>Paenibacillus</taxon>
    </lineage>
</organism>
<dbReference type="Gene3D" id="1.10.10.60">
    <property type="entry name" value="Homeodomain-like"/>
    <property type="match status" value="2"/>
</dbReference>
<evidence type="ECO:0000259" key="4">
    <source>
        <dbReference type="PROSITE" id="PS01124"/>
    </source>
</evidence>
<dbReference type="Pfam" id="PF12833">
    <property type="entry name" value="HTH_18"/>
    <property type="match status" value="1"/>
</dbReference>
<dbReference type="Proteomes" id="UP001597493">
    <property type="component" value="Unassembled WGS sequence"/>
</dbReference>
<evidence type="ECO:0000256" key="2">
    <source>
        <dbReference type="ARBA" id="ARBA00023125"/>
    </source>
</evidence>
<dbReference type="EMBL" id="JBHUMY010000016">
    <property type="protein sequence ID" value="MFD2661809.1"/>
    <property type="molecule type" value="Genomic_DNA"/>
</dbReference>
<dbReference type="CDD" id="cd02208">
    <property type="entry name" value="cupin_RmlC-like"/>
    <property type="match status" value="1"/>
</dbReference>
<gene>
    <name evidence="5" type="ORF">ACFSW5_16260</name>
</gene>
<dbReference type="InterPro" id="IPR014710">
    <property type="entry name" value="RmlC-like_jellyroll"/>
</dbReference>
<evidence type="ECO:0000256" key="3">
    <source>
        <dbReference type="ARBA" id="ARBA00023163"/>
    </source>
</evidence>
<evidence type="ECO:0000256" key="1">
    <source>
        <dbReference type="ARBA" id="ARBA00023015"/>
    </source>
</evidence>
<proteinExistence type="predicted"/>
<evidence type="ECO:0000313" key="6">
    <source>
        <dbReference type="Proteomes" id="UP001597493"/>
    </source>
</evidence>
<dbReference type="SUPFAM" id="SSF51215">
    <property type="entry name" value="Regulatory protein AraC"/>
    <property type="match status" value="1"/>
</dbReference>
<dbReference type="InterPro" id="IPR009057">
    <property type="entry name" value="Homeodomain-like_sf"/>
</dbReference>
<comment type="caution">
    <text evidence="5">The sequence shown here is derived from an EMBL/GenBank/DDBJ whole genome shotgun (WGS) entry which is preliminary data.</text>
</comment>
<evidence type="ECO:0000313" key="5">
    <source>
        <dbReference type="EMBL" id="MFD2661809.1"/>
    </source>
</evidence>
<dbReference type="SMART" id="SM00342">
    <property type="entry name" value="HTH_ARAC"/>
    <property type="match status" value="1"/>
</dbReference>
<dbReference type="PANTHER" id="PTHR43280">
    <property type="entry name" value="ARAC-FAMILY TRANSCRIPTIONAL REGULATOR"/>
    <property type="match status" value="1"/>
</dbReference>
<protein>
    <submittedName>
        <fullName evidence="5">Helix-turn-helix domain-containing protein</fullName>
    </submittedName>
</protein>
<dbReference type="InterPro" id="IPR037923">
    <property type="entry name" value="HTH-like"/>
</dbReference>
<dbReference type="PANTHER" id="PTHR43280:SF28">
    <property type="entry name" value="HTH-TYPE TRANSCRIPTIONAL ACTIVATOR RHAS"/>
    <property type="match status" value="1"/>
</dbReference>
<keyword evidence="2" id="KW-0238">DNA-binding</keyword>
<accession>A0ABW5QZB5</accession>
<keyword evidence="6" id="KW-1185">Reference proteome</keyword>
<dbReference type="Gene3D" id="2.60.120.10">
    <property type="entry name" value="Jelly Rolls"/>
    <property type="match status" value="1"/>
</dbReference>
<dbReference type="InterPro" id="IPR013096">
    <property type="entry name" value="Cupin_2"/>
</dbReference>
<feature type="domain" description="HTH araC/xylS-type" evidence="4">
    <location>
        <begin position="197"/>
        <end position="294"/>
    </location>
</feature>
<reference evidence="6" key="1">
    <citation type="journal article" date="2019" name="Int. J. Syst. Evol. Microbiol.">
        <title>The Global Catalogue of Microorganisms (GCM) 10K type strain sequencing project: providing services to taxonomists for standard genome sequencing and annotation.</title>
        <authorList>
            <consortium name="The Broad Institute Genomics Platform"/>
            <consortium name="The Broad Institute Genome Sequencing Center for Infectious Disease"/>
            <person name="Wu L."/>
            <person name="Ma J."/>
        </authorList>
    </citation>
    <scope>NUCLEOTIDE SEQUENCE [LARGE SCALE GENOMIC DNA]</scope>
    <source>
        <strain evidence="6">TISTR 1827</strain>
    </source>
</reference>
<dbReference type="PROSITE" id="PS01124">
    <property type="entry name" value="HTH_ARAC_FAMILY_2"/>
    <property type="match status" value="1"/>
</dbReference>
<keyword evidence="3" id="KW-0804">Transcription</keyword>
<dbReference type="Pfam" id="PF07883">
    <property type="entry name" value="Cupin_2"/>
    <property type="match status" value="1"/>
</dbReference>
<keyword evidence="1" id="KW-0805">Transcription regulation</keyword>
<dbReference type="SUPFAM" id="SSF46689">
    <property type="entry name" value="Homeodomain-like"/>
    <property type="match status" value="2"/>
</dbReference>
<dbReference type="RefSeq" id="WP_379275121.1">
    <property type="nucleotide sequence ID" value="NZ_JBHUGT010000012.1"/>
</dbReference>
<sequence length="294" mass="33491">MTYPRELRENTRLEEKTFPFYPFVNSSPDGKAGQTILYLHWHEHLEIIMMRQGHAVFHIDSVPYEASEGDVLFVPAGSLHVGYCRHDGPTQFVSVVFNAALFGDRAHDPLHVQFVAPCLEGKRPIPVRPDAVLSPVRAHYALLDEALQEFRDKKPAYQLVIKSKLHLLFTLLARELQPLRTPPGPKEGQAFNRELFKPLIQHIETHFAEKLTVAEAAKRVNMNPYHFCKTFKKLTGRTFVEFVNACRANEAERLLLETDKSVTEIAGLVGCDNPNYFARLFKQYKGVAPTKLRG</sequence>
<dbReference type="InterPro" id="IPR018060">
    <property type="entry name" value="HTH_AraC"/>
</dbReference>